<dbReference type="PANTHER" id="PTHR31407:SF7">
    <property type="entry name" value="PSBP DOMAIN-CONTAINING PROTEIN 5, CHLOROPLASTIC"/>
    <property type="match status" value="1"/>
</dbReference>
<keyword evidence="3" id="KW-1185">Reference proteome</keyword>
<comment type="caution">
    <text evidence="2">The sequence shown here is derived from an EMBL/GenBank/DDBJ whole genome shotgun (WGS) entry which is preliminary data.</text>
</comment>
<sequence length="447" mass="50120">MGTDRVIRPPRRIGRQDQASTVASQVEEGVPKRKRQTCSNRKVKASEDKKRRANKESELVLGDVVGKGIGTSSIGEKGTVVVGKSRSEERTKGSRTPTDSTEEGDKDASFDTSTYEADTYAIHFLLVIWDTTLNGVLPVHDIAFYYGLMKFMDIFEPHNPIRVLRQMGYRNRRALDVALRFRCTLKANLTIDDVFQMADQAGMGMGMPKADKKFMKLSNSGIKREFAHLGRRDSMISGLSSSIFMFFPSSCVFAATDLVEDVKMASMVDDINAYSFMYPMSIGNNLIRYPFIFEIDGEPYWYYEYLVRKSPTTSAQEPNIYRHYVAATAERDGYLYSLNASTLSKKWNLGSPPLPFSFAFVLCCSSHRSSYSISACKMSGKTPTKYVKGGCSQFTPSPKEALMALIFDDEPLTIVMTFFVIFAKEMKKTFPAKEVVIISDNTESSAV</sequence>
<accession>A0AAP0L1R3</accession>
<dbReference type="InterPro" id="IPR016123">
    <property type="entry name" value="Mog1/PsbP_a/b/a-sand"/>
</dbReference>
<feature type="region of interest" description="Disordered" evidence="1">
    <location>
        <begin position="76"/>
        <end position="110"/>
    </location>
</feature>
<protein>
    <submittedName>
        <fullName evidence="2">Uncharacterized protein</fullName>
    </submittedName>
</protein>
<proteinExistence type="predicted"/>
<dbReference type="PANTHER" id="PTHR31407">
    <property type="match status" value="1"/>
</dbReference>
<evidence type="ECO:0000256" key="1">
    <source>
        <dbReference type="SAM" id="MobiDB-lite"/>
    </source>
</evidence>
<feature type="region of interest" description="Disordered" evidence="1">
    <location>
        <begin position="1"/>
        <end position="57"/>
    </location>
</feature>
<dbReference type="EMBL" id="JBBNAF010000002">
    <property type="protein sequence ID" value="KAK9162691.1"/>
    <property type="molecule type" value="Genomic_DNA"/>
</dbReference>
<evidence type="ECO:0000313" key="2">
    <source>
        <dbReference type="EMBL" id="KAK9162691.1"/>
    </source>
</evidence>
<dbReference type="Gene3D" id="3.40.1000.10">
    <property type="entry name" value="Mog1/PsbP, alpha/beta/alpha sandwich"/>
    <property type="match status" value="1"/>
</dbReference>
<feature type="compositionally biased region" description="Basic and acidic residues" evidence="1">
    <location>
        <begin position="44"/>
        <end position="57"/>
    </location>
</feature>
<reference evidence="2 3" key="1">
    <citation type="submission" date="2024-01" db="EMBL/GenBank/DDBJ databases">
        <title>Genome assemblies of Stephania.</title>
        <authorList>
            <person name="Yang L."/>
        </authorList>
    </citation>
    <scope>NUCLEOTIDE SEQUENCE [LARGE SCALE GENOMIC DNA]</scope>
    <source>
        <strain evidence="2">YNDBR</strain>
        <tissue evidence="2">Leaf</tissue>
    </source>
</reference>
<dbReference type="SUPFAM" id="SSF55724">
    <property type="entry name" value="Mog1p/PsbP-like"/>
    <property type="match status" value="1"/>
</dbReference>
<dbReference type="AlphaFoldDB" id="A0AAP0L1R3"/>
<evidence type="ECO:0000313" key="3">
    <source>
        <dbReference type="Proteomes" id="UP001420932"/>
    </source>
</evidence>
<dbReference type="Proteomes" id="UP001420932">
    <property type="component" value="Unassembled WGS sequence"/>
</dbReference>
<gene>
    <name evidence="2" type="ORF">Syun_003593</name>
</gene>
<organism evidence="2 3">
    <name type="scientific">Stephania yunnanensis</name>
    <dbReference type="NCBI Taxonomy" id="152371"/>
    <lineage>
        <taxon>Eukaryota</taxon>
        <taxon>Viridiplantae</taxon>
        <taxon>Streptophyta</taxon>
        <taxon>Embryophyta</taxon>
        <taxon>Tracheophyta</taxon>
        <taxon>Spermatophyta</taxon>
        <taxon>Magnoliopsida</taxon>
        <taxon>Ranunculales</taxon>
        <taxon>Menispermaceae</taxon>
        <taxon>Menispermoideae</taxon>
        <taxon>Cissampelideae</taxon>
        <taxon>Stephania</taxon>
    </lineage>
</organism>
<name>A0AAP0L1R3_9MAGN</name>